<protein>
    <submittedName>
        <fullName evidence="1">Uncharacterized protein</fullName>
    </submittedName>
</protein>
<dbReference type="Proteomes" id="UP000070541">
    <property type="component" value="Unassembled WGS sequence"/>
</dbReference>
<reference evidence="1 2" key="1">
    <citation type="submission" date="2016-01" db="EMBL/GenBank/DDBJ databases">
        <title>Highly variable Streptococcus oralis are common among viridans streptococci isolated from primates.</title>
        <authorList>
            <person name="Denapaite D."/>
            <person name="Rieger M."/>
            <person name="Koendgen S."/>
            <person name="Brueckner R."/>
            <person name="Ochigava I."/>
            <person name="Kappeler P."/>
            <person name="Maetz-Rensing K."/>
            <person name="Leendertz F."/>
            <person name="Hakenbeck R."/>
        </authorList>
    </citation>
    <scope>NUCLEOTIDE SEQUENCE [LARGE SCALE GENOMIC DNA]</scope>
    <source>
        <strain evidence="1 2">DD05</strain>
    </source>
</reference>
<organism evidence="1 2">
    <name type="scientific">Streptococcus oralis</name>
    <dbReference type="NCBI Taxonomy" id="1303"/>
    <lineage>
        <taxon>Bacteria</taxon>
        <taxon>Bacillati</taxon>
        <taxon>Bacillota</taxon>
        <taxon>Bacilli</taxon>
        <taxon>Lactobacillales</taxon>
        <taxon>Streptococcaceae</taxon>
        <taxon>Streptococcus</taxon>
    </lineage>
</organism>
<dbReference type="PATRIC" id="fig|1303.76.peg.1249"/>
<name>A0A139M8N0_STROR</name>
<evidence type="ECO:0000313" key="1">
    <source>
        <dbReference type="EMBL" id="KXT60034.1"/>
    </source>
</evidence>
<sequence length="52" mass="6370">MVSNKLIKVQKYDRTEFEDYVAEKHFMMAYKLFSLNSENHSDDRTQRSNNYF</sequence>
<evidence type="ECO:0000313" key="2">
    <source>
        <dbReference type="Proteomes" id="UP000070541"/>
    </source>
</evidence>
<dbReference type="EMBL" id="LQOG01000031">
    <property type="protein sequence ID" value="KXT60034.1"/>
    <property type="molecule type" value="Genomic_DNA"/>
</dbReference>
<gene>
    <name evidence="1" type="ORF">SORDD05_01201</name>
</gene>
<accession>A0A139M8N0</accession>
<proteinExistence type="predicted"/>
<comment type="caution">
    <text evidence="1">The sequence shown here is derived from an EMBL/GenBank/DDBJ whole genome shotgun (WGS) entry which is preliminary data.</text>
</comment>
<dbReference type="AlphaFoldDB" id="A0A139M8N0"/>